<reference evidence="2 3" key="1">
    <citation type="submission" date="2019-10" db="EMBL/GenBank/DDBJ databases">
        <title>Genomic and transcriptomic insights into the perfect genentic adaptation of a filamentous nitrogen-fixing cyanobacterium to rice fields.</title>
        <authorList>
            <person name="Chen Z."/>
        </authorList>
    </citation>
    <scope>NUCLEOTIDE SEQUENCE [LARGE SCALE GENOMIC DNA]</scope>
    <source>
        <strain evidence="2">CCNUC1</strain>
    </source>
</reference>
<evidence type="ECO:0000313" key="2">
    <source>
        <dbReference type="EMBL" id="QFS52753.1"/>
    </source>
</evidence>
<dbReference type="AlphaFoldDB" id="A0A5P8WIS4"/>
<keyword evidence="1" id="KW-0472">Membrane</keyword>
<dbReference type="KEGG" id="nsh:GXM_10017"/>
<evidence type="ECO:0000256" key="1">
    <source>
        <dbReference type="SAM" id="Phobius"/>
    </source>
</evidence>
<dbReference type="Proteomes" id="UP000326678">
    <property type="component" value="Chromosome pGXM03"/>
</dbReference>
<proteinExistence type="predicted"/>
<organism evidence="2 3">
    <name type="scientific">Nostoc sphaeroides CCNUC1</name>
    <dbReference type="NCBI Taxonomy" id="2653204"/>
    <lineage>
        <taxon>Bacteria</taxon>
        <taxon>Bacillati</taxon>
        <taxon>Cyanobacteriota</taxon>
        <taxon>Cyanophyceae</taxon>
        <taxon>Nostocales</taxon>
        <taxon>Nostocaceae</taxon>
        <taxon>Nostoc</taxon>
    </lineage>
</organism>
<gene>
    <name evidence="2" type="ORF">GXM_10017</name>
</gene>
<keyword evidence="3" id="KW-1185">Reference proteome</keyword>
<accession>A0A5P8WIS4</accession>
<keyword evidence="1" id="KW-0812">Transmembrane</keyword>
<sequence length="188" mass="20371">MTNYTATTNGATEQLELFSEADIESLEYGSAEAGIESQLEENLESVSFESVAEDVEAYMEGDLERRPPSSLVIKRLTKIFTALVKNTVKKITSNPRTRTKLQTACRKSPDAVIQLLTPIITKTLPTYFRWMSAIFVPPIVARLFPAICKDAGLKSDEVAAEGWTFVATAAGAFGSLIGGATGIAGLFR</sequence>
<dbReference type="EMBL" id="CP045230">
    <property type="protein sequence ID" value="QFS52753.1"/>
    <property type="molecule type" value="Genomic_DNA"/>
</dbReference>
<dbReference type="RefSeq" id="WP_152592889.1">
    <property type="nucleotide sequence ID" value="NZ_CP045230.1"/>
</dbReference>
<feature type="transmembrane region" description="Helical" evidence="1">
    <location>
        <begin position="127"/>
        <end position="145"/>
    </location>
</feature>
<evidence type="ECO:0000313" key="3">
    <source>
        <dbReference type="Proteomes" id="UP000326678"/>
    </source>
</evidence>
<keyword evidence="1" id="KW-1133">Transmembrane helix</keyword>
<name>A0A5P8WIS4_9NOSO</name>
<protein>
    <submittedName>
        <fullName evidence="2">Uncharacterized protein</fullName>
    </submittedName>
</protein>
<feature type="transmembrane region" description="Helical" evidence="1">
    <location>
        <begin position="165"/>
        <end position="187"/>
    </location>
</feature>